<evidence type="ECO:0000256" key="6">
    <source>
        <dbReference type="ARBA" id="ARBA00023277"/>
    </source>
</evidence>
<dbReference type="GO" id="GO:0046872">
    <property type="term" value="F:metal ion binding"/>
    <property type="evidence" value="ECO:0007669"/>
    <property type="project" value="UniProtKB-KW"/>
</dbReference>
<reference evidence="10 11" key="1">
    <citation type="journal article" date="2015" name="Nature">
        <title>rRNA introns, odd ribosomes, and small enigmatic genomes across a large radiation of phyla.</title>
        <authorList>
            <person name="Brown C.T."/>
            <person name="Hug L.A."/>
            <person name="Thomas B.C."/>
            <person name="Sharon I."/>
            <person name="Castelle C.J."/>
            <person name="Singh A."/>
            <person name="Wilkins M.J."/>
            <person name="Williams K.H."/>
            <person name="Banfield J.F."/>
        </authorList>
    </citation>
    <scope>NUCLEOTIDE SEQUENCE [LARGE SCALE GENOMIC DNA]</scope>
</reference>
<feature type="binding site" evidence="8">
    <location>
        <position position="213"/>
    </location>
    <ligand>
        <name>Mn(2+)</name>
        <dbReference type="ChEBI" id="CHEBI:29035"/>
        <label>2</label>
    </ligand>
</feature>
<keyword evidence="5 8" id="KW-0464">Manganese</keyword>
<organism evidence="10 11">
    <name type="scientific">Candidatus Amesbacteria bacterium GW2011_GWA2_47_11b</name>
    <dbReference type="NCBI Taxonomy" id="1618358"/>
    <lineage>
        <taxon>Bacteria</taxon>
        <taxon>Candidatus Amesiibacteriota</taxon>
    </lineage>
</organism>
<dbReference type="PATRIC" id="fig|1618358.3.peg.485"/>
<comment type="cofactor">
    <cofactor evidence="8">
        <name>Mn(2+)</name>
        <dbReference type="ChEBI" id="CHEBI:29035"/>
    </cofactor>
</comment>
<evidence type="ECO:0000256" key="7">
    <source>
        <dbReference type="PIRNR" id="PIRNR004532"/>
    </source>
</evidence>
<keyword evidence="3 8" id="KW-0479">Metal-binding</keyword>
<feature type="coiled-coil region" evidence="9">
    <location>
        <begin position="140"/>
        <end position="182"/>
    </location>
</feature>
<evidence type="ECO:0000256" key="4">
    <source>
        <dbReference type="ARBA" id="ARBA00022801"/>
    </source>
</evidence>
<evidence type="ECO:0000256" key="2">
    <source>
        <dbReference type="ARBA" id="ARBA00008989"/>
    </source>
</evidence>
<dbReference type="GO" id="GO:0006094">
    <property type="term" value="P:gluconeogenesis"/>
    <property type="evidence" value="ECO:0007669"/>
    <property type="project" value="InterPro"/>
</dbReference>
<protein>
    <recommendedName>
        <fullName evidence="7">Fructose-1,6-bisphosphatase</fullName>
    </recommendedName>
</protein>
<dbReference type="Gene3D" id="3.40.190.90">
    <property type="match status" value="1"/>
</dbReference>
<evidence type="ECO:0000256" key="9">
    <source>
        <dbReference type="SAM" id="Coils"/>
    </source>
</evidence>
<evidence type="ECO:0000313" key="11">
    <source>
        <dbReference type="Proteomes" id="UP000034307"/>
    </source>
</evidence>
<name>A0A0G1RKQ2_9BACT</name>
<comment type="caution">
    <text evidence="10">The sequence shown here is derived from an EMBL/GenBank/DDBJ whole genome shotgun (WGS) entry which is preliminary data.</text>
</comment>
<dbReference type="GO" id="GO:0042132">
    <property type="term" value="F:fructose 1,6-bisphosphate 1-phosphatase activity"/>
    <property type="evidence" value="ECO:0007669"/>
    <property type="project" value="UniProtKB-EC"/>
</dbReference>
<dbReference type="CDD" id="cd01516">
    <property type="entry name" value="FBPase_glpX"/>
    <property type="match status" value="1"/>
</dbReference>
<keyword evidence="6 7" id="KW-0119">Carbohydrate metabolism</keyword>
<dbReference type="PANTHER" id="PTHR30447">
    <property type="entry name" value="FRUCTOSE-1,6-BISPHOSPHATASE CLASS 2"/>
    <property type="match status" value="1"/>
</dbReference>
<dbReference type="FunFam" id="3.40.190.90:FF:000001">
    <property type="entry name" value="Fructose-1,6-bisphosphatase"/>
    <property type="match status" value="1"/>
</dbReference>
<dbReference type="InterPro" id="IPR004464">
    <property type="entry name" value="FBPase_class-2/SBPase"/>
</dbReference>
<evidence type="ECO:0000256" key="5">
    <source>
        <dbReference type="ARBA" id="ARBA00023211"/>
    </source>
</evidence>
<dbReference type="Proteomes" id="UP000034307">
    <property type="component" value="Unassembled WGS sequence"/>
</dbReference>
<keyword evidence="4" id="KW-0378">Hydrolase</keyword>
<comment type="similarity">
    <text evidence="2 7">Belongs to the FBPase class 2 family.</text>
</comment>
<sequence length="320" mass="34166">MENVVGLSLLHATEAGALAAARAAGFGDKHRADQEAVLAMREHLNSIEFRGLVVIGEGERDKAPMLYIGEKLGTGSGVEIDIAVDPLENTNATASLGSRAISVLAASEKGGLFHAPDMYMEKLIVGPESMGKVSLDAPVKENLKAVAQALNREIRDLVVVVLERERNERQVLEIRKAGARVKLVADGDLLPGVAVAIRGTGVHVVMGIGAAPEGVITAAGLRCIGGEIQARFWPKSDNEVARLKKMGGKIDKIYNQDELASGRKILFCATGVTGGDLLEGVRFFGGGARTNSMLLSTETEKVRFIDTIHTFDKRVIKYTL</sequence>
<dbReference type="GO" id="GO:0006071">
    <property type="term" value="P:glycerol metabolic process"/>
    <property type="evidence" value="ECO:0007669"/>
    <property type="project" value="InterPro"/>
</dbReference>
<keyword evidence="9" id="KW-0175">Coiled coil</keyword>
<dbReference type="SUPFAM" id="SSF56655">
    <property type="entry name" value="Carbohydrate phosphatase"/>
    <property type="match status" value="1"/>
</dbReference>
<accession>A0A0G1RKQ2</accession>
<evidence type="ECO:0000256" key="3">
    <source>
        <dbReference type="ARBA" id="ARBA00022723"/>
    </source>
</evidence>
<feature type="binding site" evidence="8">
    <location>
        <position position="88"/>
    </location>
    <ligand>
        <name>Mn(2+)</name>
        <dbReference type="ChEBI" id="CHEBI:29035"/>
        <label>2</label>
    </ligand>
</feature>
<dbReference type="PIRSF" id="PIRSF004532">
    <property type="entry name" value="GlpX"/>
    <property type="match status" value="1"/>
</dbReference>
<feature type="binding site" evidence="8">
    <location>
        <position position="57"/>
    </location>
    <ligand>
        <name>Mn(2+)</name>
        <dbReference type="ChEBI" id="CHEBI:29035"/>
        <label>1</label>
    </ligand>
</feature>
<feature type="binding site" evidence="8">
    <location>
        <position position="33"/>
    </location>
    <ligand>
        <name>Mn(2+)</name>
        <dbReference type="ChEBI" id="CHEBI:29035"/>
        <label>1</label>
    </ligand>
</feature>
<dbReference type="PANTHER" id="PTHR30447:SF0">
    <property type="entry name" value="FRUCTOSE-1,6-BISPHOSPHATASE 1 CLASS 2-RELATED"/>
    <property type="match status" value="1"/>
</dbReference>
<dbReference type="GO" id="GO:0030388">
    <property type="term" value="P:fructose 1,6-bisphosphate metabolic process"/>
    <property type="evidence" value="ECO:0007669"/>
    <property type="project" value="TreeGrafter"/>
</dbReference>
<evidence type="ECO:0000256" key="1">
    <source>
        <dbReference type="ARBA" id="ARBA00001273"/>
    </source>
</evidence>
<dbReference type="Gene3D" id="3.30.540.10">
    <property type="entry name" value="Fructose-1,6-Bisphosphatase, subunit A, domain 1"/>
    <property type="match status" value="1"/>
</dbReference>
<dbReference type="AlphaFoldDB" id="A0A0G1RKQ2"/>
<evidence type="ECO:0000313" key="10">
    <source>
        <dbReference type="EMBL" id="KKU57899.1"/>
    </source>
</evidence>
<dbReference type="STRING" id="1618358.UX80_C0008G0012"/>
<feature type="binding site" evidence="8">
    <location>
        <position position="85"/>
    </location>
    <ligand>
        <name>Mn(2+)</name>
        <dbReference type="ChEBI" id="CHEBI:29035"/>
        <label>2</label>
    </ligand>
</feature>
<evidence type="ECO:0000256" key="8">
    <source>
        <dbReference type="PIRSR" id="PIRSR004532-1"/>
    </source>
</evidence>
<dbReference type="EMBL" id="LCNO01000008">
    <property type="protein sequence ID" value="KKU57899.1"/>
    <property type="molecule type" value="Genomic_DNA"/>
</dbReference>
<gene>
    <name evidence="10" type="ORF">UX80_C0008G0012</name>
</gene>
<proteinExistence type="inferred from homology"/>
<dbReference type="NCBIfam" id="TIGR00330">
    <property type="entry name" value="glpX"/>
    <property type="match status" value="1"/>
</dbReference>
<dbReference type="GO" id="GO:0005829">
    <property type="term" value="C:cytosol"/>
    <property type="evidence" value="ECO:0007669"/>
    <property type="project" value="TreeGrafter"/>
</dbReference>
<comment type="catalytic activity">
    <reaction evidence="1">
        <text>beta-D-fructose 1,6-bisphosphate + H2O = beta-D-fructose 6-phosphate + phosphate</text>
        <dbReference type="Rhea" id="RHEA:11064"/>
        <dbReference type="ChEBI" id="CHEBI:15377"/>
        <dbReference type="ChEBI" id="CHEBI:32966"/>
        <dbReference type="ChEBI" id="CHEBI:43474"/>
        <dbReference type="ChEBI" id="CHEBI:57634"/>
        <dbReference type="EC" id="3.1.3.11"/>
    </reaction>
</comment>
<dbReference type="Pfam" id="PF03320">
    <property type="entry name" value="FBPase_glpX"/>
    <property type="match status" value="1"/>
</dbReference>